<protein>
    <recommendedName>
        <fullName evidence="2">DUF8159 domain-containing protein</fullName>
    </recommendedName>
</protein>
<keyword evidence="4" id="KW-1185">Reference proteome</keyword>
<dbReference type="HOGENOM" id="CLU_088142_0_0_2"/>
<dbReference type="RefSeq" id="WP_012944540.1">
    <property type="nucleotide sequence ID" value="NC_013743.1"/>
</dbReference>
<dbReference type="GeneID" id="8744041"/>
<name>D2RQA7_HALTV</name>
<dbReference type="InterPro" id="IPR058473">
    <property type="entry name" value="DUF8159"/>
</dbReference>
<gene>
    <name evidence="3" type="ordered locus">Htur_3421</name>
</gene>
<proteinExistence type="predicted"/>
<evidence type="ECO:0000313" key="3">
    <source>
        <dbReference type="EMBL" id="ADB62284.1"/>
    </source>
</evidence>
<feature type="region of interest" description="Disordered" evidence="1">
    <location>
        <begin position="146"/>
        <end position="183"/>
    </location>
</feature>
<dbReference type="OrthoDB" id="206104at2157"/>
<feature type="compositionally biased region" description="Acidic residues" evidence="1">
    <location>
        <begin position="148"/>
        <end position="167"/>
    </location>
</feature>
<dbReference type="EMBL" id="CP001860">
    <property type="protein sequence ID" value="ADB62284.1"/>
    <property type="molecule type" value="Genomic_DNA"/>
</dbReference>
<dbReference type="eggNOG" id="arCOG10780">
    <property type="taxonomic scope" value="Archaea"/>
</dbReference>
<feature type="region of interest" description="Disordered" evidence="1">
    <location>
        <begin position="35"/>
        <end position="57"/>
    </location>
</feature>
<organism evidence="3 4">
    <name type="scientific">Haloterrigena turkmenica (strain ATCC 51198 / DSM 5511 / JCM 9101 / NCIMB 13204 / VKM B-1734 / 4k)</name>
    <name type="common">Halococcus turkmenicus</name>
    <dbReference type="NCBI Taxonomy" id="543526"/>
    <lineage>
        <taxon>Archaea</taxon>
        <taxon>Methanobacteriati</taxon>
        <taxon>Methanobacteriota</taxon>
        <taxon>Stenosarchaea group</taxon>
        <taxon>Halobacteria</taxon>
        <taxon>Halobacteriales</taxon>
        <taxon>Natrialbaceae</taxon>
        <taxon>Haloterrigena</taxon>
    </lineage>
</organism>
<sequence length="242" mass="25962">MPTDPSSDPSRRQFLGAAAGTAATVATAGCLGALAGDSSGMTRIESEDPSDPREGSPGEFYYFLEENDIEVDELLRDGDELYLTYRTGAETVEESDEEITIVYEVYKRALIQRGSSVEFLYAEISNPFDGQALGWGINTEWVHKYDDPNGDDSSGESSIADDVDSEPGNDSSEAVGNETDSGGIDMAQVTLWNNIMNSKVYDSDFEDNGSESGDGELESENGASESDLDNDTESEANDSDGS</sequence>
<dbReference type="KEGG" id="htu:Htur_3421"/>
<evidence type="ECO:0000259" key="2">
    <source>
        <dbReference type="Pfam" id="PF26490"/>
    </source>
</evidence>
<dbReference type="InterPro" id="IPR006311">
    <property type="entry name" value="TAT_signal"/>
</dbReference>
<dbReference type="Pfam" id="PF26490">
    <property type="entry name" value="DUF8159"/>
    <property type="match status" value="1"/>
</dbReference>
<dbReference type="Proteomes" id="UP000001903">
    <property type="component" value="Chromosome"/>
</dbReference>
<dbReference type="AlphaFoldDB" id="D2RQA7"/>
<evidence type="ECO:0000313" key="4">
    <source>
        <dbReference type="Proteomes" id="UP000001903"/>
    </source>
</evidence>
<accession>D2RQA7</accession>
<reference evidence="3 4" key="1">
    <citation type="journal article" date="2010" name="Stand. Genomic Sci.">
        <title>Complete genome sequence of Haloterrigena turkmenica type strain (4k).</title>
        <authorList>
            <person name="Saunders E."/>
            <person name="Tindall B.J."/>
            <person name="Fahnrich R."/>
            <person name="Lapidus A."/>
            <person name="Copeland A."/>
            <person name="Del Rio T.G."/>
            <person name="Lucas S."/>
            <person name="Chen F."/>
            <person name="Tice H."/>
            <person name="Cheng J.F."/>
            <person name="Han C."/>
            <person name="Detter J.C."/>
            <person name="Bruce D."/>
            <person name="Goodwin L."/>
            <person name="Chain P."/>
            <person name="Pitluck S."/>
            <person name="Pati A."/>
            <person name="Ivanova N."/>
            <person name="Mavromatis K."/>
            <person name="Chen A."/>
            <person name="Palaniappan K."/>
            <person name="Land M."/>
            <person name="Hauser L."/>
            <person name="Chang Y.J."/>
            <person name="Jeffries C.D."/>
            <person name="Brettin T."/>
            <person name="Rohde M."/>
            <person name="Goker M."/>
            <person name="Bristow J."/>
            <person name="Eisen J.A."/>
            <person name="Markowitz V."/>
            <person name="Hugenholtz P."/>
            <person name="Klenk H.P."/>
            <person name="Kyrpides N.C."/>
        </authorList>
    </citation>
    <scope>NUCLEOTIDE SEQUENCE [LARGE SCALE GENOMIC DNA]</scope>
    <source>
        <strain evidence="4">ATCC 51198 / DSM 5511 / JCM 9101 / NCIMB 13204 / VKM B-1734 / 4k</strain>
    </source>
</reference>
<feature type="compositionally biased region" description="Basic and acidic residues" evidence="1">
    <location>
        <begin position="44"/>
        <end position="56"/>
    </location>
</feature>
<dbReference type="PROSITE" id="PS51318">
    <property type="entry name" value="TAT"/>
    <property type="match status" value="1"/>
</dbReference>
<feature type="compositionally biased region" description="Acidic residues" evidence="1">
    <location>
        <begin position="203"/>
        <end position="219"/>
    </location>
</feature>
<evidence type="ECO:0000256" key="1">
    <source>
        <dbReference type="SAM" id="MobiDB-lite"/>
    </source>
</evidence>
<dbReference type="STRING" id="543526.Htur_3421"/>
<feature type="compositionally biased region" description="Acidic residues" evidence="1">
    <location>
        <begin position="226"/>
        <end position="242"/>
    </location>
</feature>
<feature type="compositionally biased region" description="Polar residues" evidence="1">
    <location>
        <begin position="168"/>
        <end position="180"/>
    </location>
</feature>
<feature type="region of interest" description="Disordered" evidence="1">
    <location>
        <begin position="201"/>
        <end position="242"/>
    </location>
</feature>
<feature type="domain" description="DUF8159" evidence="2">
    <location>
        <begin position="56"/>
        <end position="148"/>
    </location>
</feature>